<evidence type="ECO:0000256" key="3">
    <source>
        <dbReference type="ARBA" id="ARBA00022692"/>
    </source>
</evidence>
<dbReference type="InterPro" id="IPR004896">
    <property type="entry name" value="PucC-rel"/>
</dbReference>
<reference evidence="7 8" key="1">
    <citation type="submission" date="2018-11" db="EMBL/GenBank/DDBJ databases">
        <title>Erythrobacter spongiae sp. nov., isolated from a marine sponge.</title>
        <authorList>
            <person name="Zhuang L."/>
            <person name="Luo L."/>
        </authorList>
    </citation>
    <scope>NUCLEOTIDE SEQUENCE [LARGE SCALE GENOMIC DNA]</scope>
    <source>
        <strain evidence="7 8">HN-E23</strain>
    </source>
</reference>
<feature type="transmembrane region" description="Helical" evidence="6">
    <location>
        <begin position="383"/>
        <end position="406"/>
    </location>
</feature>
<gene>
    <name evidence="7" type="ORF">EG799_09170</name>
</gene>
<dbReference type="SUPFAM" id="SSF103473">
    <property type="entry name" value="MFS general substrate transporter"/>
    <property type="match status" value="1"/>
</dbReference>
<comment type="similarity">
    <text evidence="2">Belongs to the PucC family.</text>
</comment>
<protein>
    <submittedName>
        <fullName evidence="7">MFS transporter</fullName>
    </submittedName>
</protein>
<keyword evidence="8" id="KW-1185">Reference proteome</keyword>
<dbReference type="InterPro" id="IPR036259">
    <property type="entry name" value="MFS_trans_sf"/>
</dbReference>
<evidence type="ECO:0000313" key="7">
    <source>
        <dbReference type="EMBL" id="RPF71768.1"/>
    </source>
</evidence>
<keyword evidence="3 6" id="KW-0812">Transmembrane</keyword>
<comment type="caution">
    <text evidence="7">The sequence shown here is derived from an EMBL/GenBank/DDBJ whole genome shotgun (WGS) entry which is preliminary data.</text>
</comment>
<dbReference type="PANTHER" id="PTHR23538:SF1">
    <property type="entry name" value="44.5 KD BACTERIOCHLOROPHYLL SYNTHASE SUBUNIT"/>
    <property type="match status" value="1"/>
</dbReference>
<feature type="transmembrane region" description="Helical" evidence="6">
    <location>
        <begin position="289"/>
        <end position="311"/>
    </location>
</feature>
<dbReference type="Gene3D" id="1.20.1250.20">
    <property type="entry name" value="MFS general substrate transporter like domains"/>
    <property type="match status" value="1"/>
</dbReference>
<dbReference type="GO" id="GO:0016020">
    <property type="term" value="C:membrane"/>
    <property type="evidence" value="ECO:0007669"/>
    <property type="project" value="UniProtKB-SubCell"/>
</dbReference>
<feature type="transmembrane region" description="Helical" evidence="6">
    <location>
        <begin position="259"/>
        <end position="277"/>
    </location>
</feature>
<evidence type="ECO:0000313" key="8">
    <source>
        <dbReference type="Proteomes" id="UP000275232"/>
    </source>
</evidence>
<feature type="transmembrane region" description="Helical" evidence="6">
    <location>
        <begin position="139"/>
        <end position="163"/>
    </location>
</feature>
<dbReference type="OrthoDB" id="8558818at2"/>
<sequence>MSAELPLALRLWRKAPLDLLPFADAARGLPAGRLARLALVQVSVGLGLVLLNGTLNRVMIVEIGVPAWQVALFIALPLLLAPLRAVFGLKSDQHRSVLGWRRVPYIWFGSLTLFGGLALTPMSITLLTGDGAQALAGRAGVLVSFFLIGMGTHVTQTAGLALACDLAPQEQRPRVVALLYVVLLLAMASGSLIFGATLHQFSYGALFATVGYTAILAFALNVVALWKQERRGAIAADEPRLSLREAWRGFDRGGRARRLLVAVMLVTAGFNMQDVLLEPYGGEVLGLTVGATTSLTAIWALGTLGGFALAARGMSRGTDSCLLAARGVLIGIPAFSLVIFAGPFASVAMFIAGVAGIGLGGGIASVSLLAAATALAETERFGFAMGVWGAAQALAVGLAVGFGGAIRDAADAAFDLGGRLDATYGFVYHVEIALLFAALVALGPLASRVRRGPARLAIQEFPA</sequence>
<dbReference type="InterPro" id="IPR026036">
    <property type="entry name" value="PucC"/>
</dbReference>
<keyword evidence="5 6" id="KW-0472">Membrane</keyword>
<dbReference type="RefSeq" id="WP_123880521.1">
    <property type="nucleotide sequence ID" value="NZ_RPFZ01000001.1"/>
</dbReference>
<proteinExistence type="inferred from homology"/>
<dbReference type="Pfam" id="PF03209">
    <property type="entry name" value="PUCC"/>
    <property type="match status" value="1"/>
</dbReference>
<keyword evidence="4 6" id="KW-1133">Transmembrane helix</keyword>
<evidence type="ECO:0000256" key="5">
    <source>
        <dbReference type="ARBA" id="ARBA00023136"/>
    </source>
</evidence>
<feature type="transmembrane region" description="Helical" evidence="6">
    <location>
        <begin position="347"/>
        <end position="371"/>
    </location>
</feature>
<accession>A0A3N5DAP6</accession>
<feature type="transmembrane region" description="Helical" evidence="6">
    <location>
        <begin position="323"/>
        <end position="341"/>
    </location>
</feature>
<evidence type="ECO:0000256" key="6">
    <source>
        <dbReference type="SAM" id="Phobius"/>
    </source>
</evidence>
<dbReference type="AlphaFoldDB" id="A0A3N5DAP6"/>
<feature type="transmembrane region" description="Helical" evidence="6">
    <location>
        <begin position="105"/>
        <end position="127"/>
    </location>
</feature>
<dbReference type="EMBL" id="RPFZ01000001">
    <property type="protein sequence ID" value="RPF71768.1"/>
    <property type="molecule type" value="Genomic_DNA"/>
</dbReference>
<name>A0A3N5DAP6_9SPHN</name>
<organism evidence="7 8">
    <name type="scientific">Aurantiacibacter spongiae</name>
    <dbReference type="NCBI Taxonomy" id="2488860"/>
    <lineage>
        <taxon>Bacteria</taxon>
        <taxon>Pseudomonadati</taxon>
        <taxon>Pseudomonadota</taxon>
        <taxon>Alphaproteobacteria</taxon>
        <taxon>Sphingomonadales</taxon>
        <taxon>Erythrobacteraceae</taxon>
        <taxon>Aurantiacibacter</taxon>
    </lineage>
</organism>
<comment type="subcellular location">
    <subcellularLocation>
        <location evidence="1">Membrane</location>
        <topology evidence="1">Multi-pass membrane protein</topology>
    </subcellularLocation>
</comment>
<feature type="transmembrane region" description="Helical" evidence="6">
    <location>
        <begin position="175"/>
        <end position="197"/>
    </location>
</feature>
<evidence type="ECO:0000256" key="2">
    <source>
        <dbReference type="ARBA" id="ARBA00008412"/>
    </source>
</evidence>
<feature type="transmembrane region" description="Helical" evidence="6">
    <location>
        <begin position="426"/>
        <end position="446"/>
    </location>
</feature>
<feature type="transmembrane region" description="Helical" evidence="6">
    <location>
        <begin position="203"/>
        <end position="226"/>
    </location>
</feature>
<dbReference type="Proteomes" id="UP000275232">
    <property type="component" value="Unassembled WGS sequence"/>
</dbReference>
<dbReference type="PANTHER" id="PTHR23538">
    <property type="entry name" value="44.5 KD BACTERIOCHLOROPHYLL SYNTHASE SUBUNIT"/>
    <property type="match status" value="1"/>
</dbReference>
<feature type="transmembrane region" description="Helical" evidence="6">
    <location>
        <begin position="67"/>
        <end position="85"/>
    </location>
</feature>
<evidence type="ECO:0000256" key="4">
    <source>
        <dbReference type="ARBA" id="ARBA00022989"/>
    </source>
</evidence>
<evidence type="ECO:0000256" key="1">
    <source>
        <dbReference type="ARBA" id="ARBA00004141"/>
    </source>
</evidence>